<evidence type="ECO:0000259" key="9">
    <source>
        <dbReference type="Pfam" id="PF00881"/>
    </source>
</evidence>
<dbReference type="SUPFAM" id="SSF55469">
    <property type="entry name" value="FMN-dependent nitroreductase-like"/>
    <property type="match status" value="1"/>
</dbReference>
<evidence type="ECO:0000313" key="10">
    <source>
        <dbReference type="EMBL" id="OEV08357.1"/>
    </source>
</evidence>
<dbReference type="GO" id="GO:0016491">
    <property type="term" value="F:oxidoreductase activity"/>
    <property type="evidence" value="ECO:0007669"/>
    <property type="project" value="UniProtKB-UniRule"/>
</dbReference>
<dbReference type="InterPro" id="IPR052530">
    <property type="entry name" value="NAD(P)H_nitroreductase"/>
</dbReference>
<dbReference type="AlphaFoldDB" id="A0A1E7KWS1"/>
<dbReference type="EC" id="1.-.-.-" evidence="7"/>
<dbReference type="PIRSF" id="PIRSF000232">
    <property type="entry name" value="YdjA"/>
    <property type="match status" value="1"/>
</dbReference>
<feature type="binding site" evidence="8">
    <location>
        <position position="39"/>
    </location>
    <ligand>
        <name>FMN</name>
        <dbReference type="ChEBI" id="CHEBI:58210"/>
        <note>ligand shared between dimeric partners</note>
    </ligand>
</feature>
<keyword evidence="2 7" id="KW-0285">Flavoprotein</keyword>
<evidence type="ECO:0000256" key="8">
    <source>
        <dbReference type="PIRSR" id="PIRSR000232-1"/>
    </source>
</evidence>
<evidence type="ECO:0000256" key="3">
    <source>
        <dbReference type="ARBA" id="ARBA00022643"/>
    </source>
</evidence>
<dbReference type="PATRIC" id="fig|518642.10.peg.6111"/>
<dbReference type="PANTHER" id="PTHR43821">
    <property type="entry name" value="NAD(P)H NITROREDUCTASE YDJA-RELATED"/>
    <property type="match status" value="1"/>
</dbReference>
<dbReference type="EMBL" id="LJGW01000428">
    <property type="protein sequence ID" value="OEV08357.1"/>
    <property type="molecule type" value="Genomic_DNA"/>
</dbReference>
<dbReference type="Gene3D" id="3.40.109.10">
    <property type="entry name" value="NADH Oxidase"/>
    <property type="match status" value="1"/>
</dbReference>
<proteinExistence type="inferred from homology"/>
<feature type="binding site" description="in other chain" evidence="8">
    <location>
        <begin position="126"/>
        <end position="128"/>
    </location>
    <ligand>
        <name>FMN</name>
        <dbReference type="ChEBI" id="CHEBI:58210"/>
        <note>ligand shared between dimeric partners</note>
    </ligand>
</feature>
<name>A0A1E7KWS1_9ACTN</name>
<comment type="caution">
    <text evidence="10">The sequence shown here is derived from an EMBL/GenBank/DDBJ whole genome shotgun (WGS) entry which is preliminary data.</text>
</comment>
<gene>
    <name evidence="10" type="ORF">AN218_26820</name>
</gene>
<dbReference type="CDD" id="cd02135">
    <property type="entry name" value="YdjA-like"/>
    <property type="match status" value="1"/>
</dbReference>
<sequence>MELTEALLTRRSRQYLLEPAPSGEELIDLIRQASSAPDHGLLRPWRWVLLRGAQRDALGAALASTVPEDVRDRAAAKPLRAPLLASIIFAPRTATKVPEWEQLAAVSALVTCLELLLHDRGWGSIWRTGETVASPAVREFLQLRENERLLGWLYIGTPDPRNSPVPRKHCSITDRVSSV</sequence>
<feature type="binding site" description="in other chain" evidence="8">
    <location>
        <begin position="10"/>
        <end position="12"/>
    </location>
    <ligand>
        <name>FMN</name>
        <dbReference type="ChEBI" id="CHEBI:58210"/>
        <note>ligand shared between dimeric partners</note>
    </ligand>
</feature>
<evidence type="ECO:0000256" key="2">
    <source>
        <dbReference type="ARBA" id="ARBA00022630"/>
    </source>
</evidence>
<evidence type="ECO:0000313" key="11">
    <source>
        <dbReference type="Proteomes" id="UP000176005"/>
    </source>
</evidence>
<organism evidence="10 11">
    <name type="scientific">Streptomyces nanshensis</name>
    <dbReference type="NCBI Taxonomy" id="518642"/>
    <lineage>
        <taxon>Bacteria</taxon>
        <taxon>Bacillati</taxon>
        <taxon>Actinomycetota</taxon>
        <taxon>Actinomycetes</taxon>
        <taxon>Kitasatosporales</taxon>
        <taxon>Streptomycetaceae</taxon>
        <taxon>Streptomyces</taxon>
    </lineage>
</organism>
<feature type="domain" description="Nitroreductase" evidence="9">
    <location>
        <begin position="10"/>
        <end position="156"/>
    </location>
</feature>
<protein>
    <recommendedName>
        <fullName evidence="7">Putative NAD(P)H nitroreductase</fullName>
        <ecNumber evidence="7">1.-.-.-</ecNumber>
    </recommendedName>
</protein>
<dbReference type="InterPro" id="IPR026021">
    <property type="entry name" value="YdjA-like"/>
</dbReference>
<evidence type="ECO:0000256" key="5">
    <source>
        <dbReference type="ARBA" id="ARBA00023002"/>
    </source>
</evidence>
<keyword evidence="5 7" id="KW-0560">Oxidoreductase</keyword>
<keyword evidence="6 7" id="KW-0520">NAD</keyword>
<accession>A0A1E7KWS1</accession>
<comment type="cofactor">
    <cofactor evidence="8">
        <name>FMN</name>
        <dbReference type="ChEBI" id="CHEBI:58210"/>
    </cofactor>
    <text evidence="8">Binds 1 FMN per subunit.</text>
</comment>
<dbReference type="Pfam" id="PF00881">
    <property type="entry name" value="Nitroreductase"/>
    <property type="match status" value="1"/>
</dbReference>
<evidence type="ECO:0000256" key="4">
    <source>
        <dbReference type="ARBA" id="ARBA00022857"/>
    </source>
</evidence>
<keyword evidence="11" id="KW-1185">Reference proteome</keyword>
<dbReference type="InterPro" id="IPR029479">
    <property type="entry name" value="Nitroreductase"/>
</dbReference>
<dbReference type="InterPro" id="IPR000415">
    <property type="entry name" value="Nitroreductase-like"/>
</dbReference>
<dbReference type="RefSeq" id="WP_070019699.1">
    <property type="nucleotide sequence ID" value="NZ_LJGW01000428.1"/>
</dbReference>
<reference evidence="10 11" key="1">
    <citation type="journal article" date="2016" name="Front. Microbiol.">
        <title>Comparative Genomics Analysis of Streptomyces Species Reveals Their Adaptation to the Marine Environment and Their Diversity at the Genomic Level.</title>
        <authorList>
            <person name="Tian X."/>
            <person name="Zhang Z."/>
            <person name="Yang T."/>
            <person name="Chen M."/>
            <person name="Li J."/>
            <person name="Chen F."/>
            <person name="Yang J."/>
            <person name="Li W."/>
            <person name="Zhang B."/>
            <person name="Zhang Z."/>
            <person name="Wu J."/>
            <person name="Zhang C."/>
            <person name="Long L."/>
            <person name="Xiao J."/>
        </authorList>
    </citation>
    <scope>NUCLEOTIDE SEQUENCE [LARGE SCALE GENOMIC DNA]</scope>
    <source>
        <strain evidence="10 11">SCSIO 10429</strain>
    </source>
</reference>
<evidence type="ECO:0000256" key="1">
    <source>
        <dbReference type="ARBA" id="ARBA00007118"/>
    </source>
</evidence>
<keyword evidence="3 7" id="KW-0288">FMN</keyword>
<dbReference type="Proteomes" id="UP000176005">
    <property type="component" value="Unassembled WGS sequence"/>
</dbReference>
<comment type="similarity">
    <text evidence="1 7">Belongs to the nitroreductase family.</text>
</comment>
<evidence type="ECO:0000256" key="6">
    <source>
        <dbReference type="ARBA" id="ARBA00023027"/>
    </source>
</evidence>
<evidence type="ECO:0000256" key="7">
    <source>
        <dbReference type="PIRNR" id="PIRNR000232"/>
    </source>
</evidence>
<keyword evidence="4 7" id="KW-0521">NADP</keyword>
<dbReference type="PANTHER" id="PTHR43821:SF1">
    <property type="entry name" value="NAD(P)H NITROREDUCTASE YDJA-RELATED"/>
    <property type="match status" value="1"/>
</dbReference>